<evidence type="ECO:0000313" key="4">
    <source>
        <dbReference type="Proteomes" id="UP000275401"/>
    </source>
</evidence>
<keyword evidence="3" id="KW-0723">Serine/threonine-protein kinase</keyword>
<feature type="compositionally biased region" description="Basic residues" evidence="1">
    <location>
        <begin position="1"/>
        <end position="11"/>
    </location>
</feature>
<feature type="region of interest" description="Disordered" evidence="1">
    <location>
        <begin position="61"/>
        <end position="112"/>
    </location>
</feature>
<comment type="caution">
    <text evidence="3">The sequence shown here is derived from an EMBL/GenBank/DDBJ whole genome shotgun (WGS) entry which is preliminary data.</text>
</comment>
<dbReference type="Proteomes" id="UP000275401">
    <property type="component" value="Unassembled WGS sequence"/>
</dbReference>
<name>A0A3M8STC8_9ACTN</name>
<feature type="region of interest" description="Disordered" evidence="1">
    <location>
        <begin position="1"/>
        <end position="29"/>
    </location>
</feature>
<accession>A0A3M8STC8</accession>
<dbReference type="GO" id="GO:0004674">
    <property type="term" value="F:protein serine/threonine kinase activity"/>
    <property type="evidence" value="ECO:0007669"/>
    <property type="project" value="UniProtKB-KW"/>
</dbReference>
<proteinExistence type="predicted"/>
<keyword evidence="2" id="KW-1133">Transmembrane helix</keyword>
<evidence type="ECO:0000256" key="1">
    <source>
        <dbReference type="SAM" id="MobiDB-lite"/>
    </source>
</evidence>
<evidence type="ECO:0000256" key="2">
    <source>
        <dbReference type="SAM" id="Phobius"/>
    </source>
</evidence>
<feature type="non-terminal residue" evidence="3">
    <location>
        <position position="1"/>
    </location>
</feature>
<feature type="transmembrane region" description="Helical" evidence="2">
    <location>
        <begin position="36"/>
        <end position="56"/>
    </location>
</feature>
<organism evidence="3 4">
    <name type="scientific">Streptomyces botrytidirepellens</name>
    <dbReference type="NCBI Taxonomy" id="2486417"/>
    <lineage>
        <taxon>Bacteria</taxon>
        <taxon>Bacillati</taxon>
        <taxon>Actinomycetota</taxon>
        <taxon>Actinomycetes</taxon>
        <taxon>Kitasatosporales</taxon>
        <taxon>Streptomycetaceae</taxon>
        <taxon>Streptomyces</taxon>
    </lineage>
</organism>
<reference evidence="3 4" key="1">
    <citation type="submission" date="2018-11" db="EMBL/GenBank/DDBJ databases">
        <title>The Potential of Streptomyces as Biocontrol Agents against the Tomato grey mould, Botrytis cinerea (Gray mold) Frontiers in Microbiology.</title>
        <authorList>
            <person name="Li D."/>
        </authorList>
    </citation>
    <scope>NUCLEOTIDE SEQUENCE [LARGE SCALE GENOMIC DNA]</scope>
    <source>
        <strain evidence="3 4">NEAU-LD23</strain>
    </source>
</reference>
<protein>
    <submittedName>
        <fullName evidence="3">Serine/threonine protein kinase</fullName>
    </submittedName>
</protein>
<keyword evidence="2" id="KW-0472">Membrane</keyword>
<evidence type="ECO:0000313" key="3">
    <source>
        <dbReference type="EMBL" id="RNF83955.1"/>
    </source>
</evidence>
<dbReference type="EMBL" id="RIBZ01000845">
    <property type="protein sequence ID" value="RNF83955.1"/>
    <property type="molecule type" value="Genomic_DNA"/>
</dbReference>
<feature type="compositionally biased region" description="Low complexity" evidence="1">
    <location>
        <begin position="68"/>
        <end position="90"/>
    </location>
</feature>
<keyword evidence="4" id="KW-1185">Reference proteome</keyword>
<keyword evidence="3" id="KW-0418">Kinase</keyword>
<gene>
    <name evidence="3" type="ORF">EEJ42_44430</name>
</gene>
<sequence length="265" mass="28252">AAHGRHKRAKQAAREPGPAPRRERAPGRKPRRLGRVLLLLILLGLAAAVLYAMMFMPRTEDTGGQDRTGSAGAGSPAPTSAHDPASPSSEENGESGDGSSDPGSDEPQSTEPAGLAKGFAVRKDPKGFSVAVHEGWTRRGENARGQIRYIGGDIELVIVAGRDKVSEFGADPMAYQQNREAELAAFRDSAWASSSGLKRIDVGKTAMAEGQFSWRDTSGRSVYARNLAMLIGGRYHVVLAIGPADERRAVNRHFEQATATYSTTG</sequence>
<keyword evidence="3" id="KW-0808">Transferase</keyword>
<dbReference type="AlphaFoldDB" id="A0A3M8STC8"/>
<keyword evidence="2" id="KW-0812">Transmembrane</keyword>
<feature type="compositionally biased region" description="Low complexity" evidence="1">
    <location>
        <begin position="97"/>
        <end position="107"/>
    </location>
</feature>